<dbReference type="Gene3D" id="2.130.10.10">
    <property type="entry name" value="YVTN repeat-like/Quinoprotein amine dehydrogenase"/>
    <property type="match status" value="1"/>
</dbReference>
<dbReference type="Proteomes" id="UP001431776">
    <property type="component" value="Unassembled WGS sequence"/>
</dbReference>
<gene>
    <name evidence="1" type="ORF">QJ522_08080</name>
</gene>
<keyword evidence="2" id="KW-1185">Reference proteome</keyword>
<proteinExistence type="predicted"/>
<evidence type="ECO:0000313" key="1">
    <source>
        <dbReference type="EMBL" id="MDI6448997.1"/>
    </source>
</evidence>
<accession>A0AAW6TUI9</accession>
<dbReference type="EMBL" id="JASCXX010000008">
    <property type="protein sequence ID" value="MDI6448997.1"/>
    <property type="molecule type" value="Genomic_DNA"/>
</dbReference>
<evidence type="ECO:0000313" key="2">
    <source>
        <dbReference type="Proteomes" id="UP001431776"/>
    </source>
</evidence>
<dbReference type="PANTHER" id="PTHR36842:SF1">
    <property type="entry name" value="PROTEIN TOLB"/>
    <property type="match status" value="1"/>
</dbReference>
<reference evidence="1" key="1">
    <citation type="submission" date="2023-05" db="EMBL/GenBank/DDBJ databases">
        <title>Anaerotaeda fermentans gen. nov., sp. nov., a novel anaerobic planctomycete of the new family within the order Sedimentisphaerales isolated from Taman Peninsula, Russia.</title>
        <authorList>
            <person name="Khomyakova M.A."/>
            <person name="Merkel A.Y."/>
            <person name="Slobodkin A.I."/>
        </authorList>
    </citation>
    <scope>NUCLEOTIDE SEQUENCE</scope>
    <source>
        <strain evidence="1">M17dextr</strain>
    </source>
</reference>
<dbReference type="SUPFAM" id="SSF69304">
    <property type="entry name" value="Tricorn protease N-terminal domain"/>
    <property type="match status" value="1"/>
</dbReference>
<comment type="caution">
    <text evidence="1">The sequence shown here is derived from an EMBL/GenBank/DDBJ whole genome shotgun (WGS) entry which is preliminary data.</text>
</comment>
<dbReference type="AlphaFoldDB" id="A0AAW6TUI9"/>
<dbReference type="Pfam" id="PF07676">
    <property type="entry name" value="PD40"/>
    <property type="match status" value="1"/>
</dbReference>
<dbReference type="RefSeq" id="WP_349244406.1">
    <property type="nucleotide sequence ID" value="NZ_JASCXX010000008.1"/>
</dbReference>
<organism evidence="1 2">
    <name type="scientific">Anaerobaca lacustris</name>
    <dbReference type="NCBI Taxonomy" id="3044600"/>
    <lineage>
        <taxon>Bacteria</taxon>
        <taxon>Pseudomonadati</taxon>
        <taxon>Planctomycetota</taxon>
        <taxon>Phycisphaerae</taxon>
        <taxon>Sedimentisphaerales</taxon>
        <taxon>Anaerobacaceae</taxon>
        <taxon>Anaerobaca</taxon>
    </lineage>
</organism>
<dbReference type="PANTHER" id="PTHR36842">
    <property type="entry name" value="PROTEIN TOLB HOMOLOG"/>
    <property type="match status" value="1"/>
</dbReference>
<sequence>MDRRLCGAFVASVCWIACCHSDGAVVEFPDVSPCRALTSGPHEHLLASYYGINSWDRSQRYITVLRTDVKGRIPTEDDPATLALVDVRTKEFIPLTQTRAWNFQQGCMAHWLGTAPDSQIIYNDFRNGRFVSVVMDVHTKRELKVIDHPVSAVSPDGKEAVSINFARLRITRPDYGYGGDGQDARRNVQFPQDDGLFLVDLETGQARCLVSIAQVRPLVPEVPAEGIEYFNHTLFSRDGSKIFWLARAIPNRNTTSLTVNRDGSNLQRCFPDGWGGSHFDWLDGDRLMVTAAYEAKVYGHILFTVGQTDYQRLGNGLLDYDGHGTFSPDGKWMVTDTYPAGALREQKLYLMDMQTQAVLPLGRFVQPPEVKDGWRCDLHPRWSPRGDSIAFNSTYTGSRQVYVFDLTW</sequence>
<dbReference type="InterPro" id="IPR015943">
    <property type="entry name" value="WD40/YVTN_repeat-like_dom_sf"/>
</dbReference>
<protein>
    <submittedName>
        <fullName evidence="1">Uncharacterized protein</fullName>
    </submittedName>
</protein>
<dbReference type="InterPro" id="IPR011659">
    <property type="entry name" value="WD40"/>
</dbReference>
<name>A0AAW6TUI9_9BACT</name>